<dbReference type="SMART" id="SM00979">
    <property type="entry name" value="TIFY"/>
    <property type="match status" value="1"/>
</dbReference>
<comment type="function">
    <text evidence="2">Repressor of jasmonate responses.</text>
</comment>
<gene>
    <name evidence="4" type="ORF">CCAM_LOCUS10715</name>
</gene>
<comment type="similarity">
    <text evidence="1 2">Belongs to the TIFY/JAZ family.</text>
</comment>
<evidence type="ECO:0000259" key="3">
    <source>
        <dbReference type="PROSITE" id="PS51320"/>
    </source>
</evidence>
<dbReference type="AlphaFoldDB" id="A0A484KYZ4"/>
<dbReference type="PANTHER" id="PTHR33077">
    <property type="entry name" value="PROTEIN TIFY 4A-RELATED-RELATED"/>
    <property type="match status" value="1"/>
</dbReference>
<feature type="domain" description="Tify" evidence="3">
    <location>
        <begin position="85"/>
        <end position="120"/>
    </location>
</feature>
<evidence type="ECO:0000313" key="5">
    <source>
        <dbReference type="Proteomes" id="UP000595140"/>
    </source>
</evidence>
<keyword evidence="2" id="KW-1184">Jasmonic acid signaling pathway</keyword>
<keyword evidence="2" id="KW-0539">Nucleus</keyword>
<proteinExistence type="inferred from homology"/>
<dbReference type="EMBL" id="OOIL02000747">
    <property type="protein sequence ID" value="VFQ68939.1"/>
    <property type="molecule type" value="Genomic_DNA"/>
</dbReference>
<dbReference type="InterPro" id="IPR010399">
    <property type="entry name" value="Tify_dom"/>
</dbReference>
<dbReference type="Pfam" id="PF09425">
    <property type="entry name" value="Jas_motif"/>
    <property type="match status" value="1"/>
</dbReference>
<dbReference type="Pfam" id="PF06200">
    <property type="entry name" value="tify"/>
    <property type="match status" value="1"/>
</dbReference>
<reference evidence="4 5" key="1">
    <citation type="submission" date="2018-04" db="EMBL/GenBank/DDBJ databases">
        <authorList>
            <person name="Vogel A."/>
        </authorList>
    </citation>
    <scope>NUCLEOTIDE SEQUENCE [LARGE SCALE GENOMIC DNA]</scope>
</reference>
<comment type="domain">
    <text evidence="2">The jas domain is required for interaction with COI1.</text>
</comment>
<dbReference type="PROSITE" id="PS51320">
    <property type="entry name" value="TIFY"/>
    <property type="match status" value="1"/>
</dbReference>
<dbReference type="InterPro" id="IPR018467">
    <property type="entry name" value="CCT_CS"/>
</dbReference>
<dbReference type="GO" id="GO:2000022">
    <property type="term" value="P:regulation of jasmonic acid mediated signaling pathway"/>
    <property type="evidence" value="ECO:0007669"/>
    <property type="project" value="UniProtKB-UniRule"/>
</dbReference>
<protein>
    <recommendedName>
        <fullName evidence="2">Protein TIFY</fullName>
    </recommendedName>
    <alternativeName>
        <fullName evidence="2">Jasmonate ZIM domain-containing protein</fullName>
    </alternativeName>
</protein>
<evidence type="ECO:0000256" key="2">
    <source>
        <dbReference type="RuleBase" id="RU369065"/>
    </source>
</evidence>
<name>A0A484KYZ4_9ASTE</name>
<dbReference type="Proteomes" id="UP000595140">
    <property type="component" value="Unassembled WGS sequence"/>
</dbReference>
<dbReference type="GO" id="GO:0009611">
    <property type="term" value="P:response to wounding"/>
    <property type="evidence" value="ECO:0007669"/>
    <property type="project" value="UniProtKB-UniRule"/>
</dbReference>
<comment type="subcellular location">
    <subcellularLocation>
        <location evidence="2">Nucleus</location>
    </subcellularLocation>
</comment>
<dbReference type="GO" id="GO:0005634">
    <property type="term" value="C:nucleus"/>
    <property type="evidence" value="ECO:0007669"/>
    <property type="project" value="UniProtKB-SubCell"/>
</dbReference>
<dbReference type="PANTHER" id="PTHR33077:SF140">
    <property type="entry name" value="PROTEIN TIFY 10B"/>
    <property type="match status" value="1"/>
</dbReference>
<sequence length="202" mass="21995">MGSPDSGRFSGQRSNFSHTCALFSQYLKQNGSFAAAAAAADLTLGTPATMNLIPMIEKSAPNSNLVPLNLFPAEKIDPSVGEAHGERVVKEMTILYDGQVMVFKDFPAEKAKEIIALAMNTQTPNISPCTDDAGPVSGFQNQTPYSHLPIARRTSLARFLEKRKNRISSKAPYQKDNSVGTYSKQEENKAWLGLAAQFPLKN</sequence>
<dbReference type="GO" id="GO:0031347">
    <property type="term" value="P:regulation of defense response"/>
    <property type="evidence" value="ECO:0007669"/>
    <property type="project" value="UniProtKB-UniRule"/>
</dbReference>
<evidence type="ECO:0000256" key="1">
    <source>
        <dbReference type="ARBA" id="ARBA00008614"/>
    </source>
</evidence>
<dbReference type="OrthoDB" id="1937734at2759"/>
<dbReference type="InterPro" id="IPR040390">
    <property type="entry name" value="TIFY/JAZ"/>
</dbReference>
<keyword evidence="5" id="KW-1185">Reference proteome</keyword>
<organism evidence="4 5">
    <name type="scientific">Cuscuta campestris</name>
    <dbReference type="NCBI Taxonomy" id="132261"/>
    <lineage>
        <taxon>Eukaryota</taxon>
        <taxon>Viridiplantae</taxon>
        <taxon>Streptophyta</taxon>
        <taxon>Embryophyta</taxon>
        <taxon>Tracheophyta</taxon>
        <taxon>Spermatophyta</taxon>
        <taxon>Magnoliopsida</taxon>
        <taxon>eudicotyledons</taxon>
        <taxon>Gunneridae</taxon>
        <taxon>Pentapetalae</taxon>
        <taxon>asterids</taxon>
        <taxon>lamiids</taxon>
        <taxon>Solanales</taxon>
        <taxon>Convolvulaceae</taxon>
        <taxon>Cuscuteae</taxon>
        <taxon>Cuscuta</taxon>
        <taxon>Cuscuta subgen. Grammica</taxon>
        <taxon>Cuscuta sect. Cleistogrammica</taxon>
    </lineage>
</organism>
<evidence type="ECO:0000313" key="4">
    <source>
        <dbReference type="EMBL" id="VFQ68939.1"/>
    </source>
</evidence>
<accession>A0A484KYZ4</accession>